<dbReference type="SUPFAM" id="SSF46785">
    <property type="entry name" value="Winged helix' DNA-binding domain"/>
    <property type="match status" value="1"/>
</dbReference>
<dbReference type="Proteomes" id="UP000035050">
    <property type="component" value="Chromosome"/>
</dbReference>
<keyword evidence="2" id="KW-0805">Transcription regulation</keyword>
<dbReference type="GO" id="GO:0003677">
    <property type="term" value="F:DNA binding"/>
    <property type="evidence" value="ECO:0007669"/>
    <property type="project" value="UniProtKB-KW"/>
</dbReference>
<dbReference type="Gene3D" id="1.10.10.10">
    <property type="entry name" value="Winged helix-like DNA-binding domain superfamily/Winged helix DNA-binding domain"/>
    <property type="match status" value="1"/>
</dbReference>
<dbReference type="GO" id="GO:0003700">
    <property type="term" value="F:DNA-binding transcription factor activity"/>
    <property type="evidence" value="ECO:0007669"/>
    <property type="project" value="InterPro"/>
</dbReference>
<dbReference type="SUPFAM" id="SSF53850">
    <property type="entry name" value="Periplasmic binding protein-like II"/>
    <property type="match status" value="1"/>
</dbReference>
<gene>
    <name evidence="6" type="ORF">MB84_11545</name>
</gene>
<dbReference type="EMBL" id="CP011253">
    <property type="protein sequence ID" value="AKC69974.1"/>
    <property type="molecule type" value="Genomic_DNA"/>
</dbReference>
<dbReference type="PANTHER" id="PTHR30346:SF0">
    <property type="entry name" value="HCA OPERON TRANSCRIPTIONAL ACTIVATOR HCAR"/>
    <property type="match status" value="1"/>
</dbReference>
<dbReference type="Pfam" id="PF03466">
    <property type="entry name" value="LysR_substrate"/>
    <property type="match status" value="1"/>
</dbReference>
<dbReference type="OrthoDB" id="8679465at2"/>
<dbReference type="PATRIC" id="fig|573737.6.peg.3182"/>
<dbReference type="FunFam" id="1.10.10.10:FF:000001">
    <property type="entry name" value="LysR family transcriptional regulator"/>
    <property type="match status" value="1"/>
</dbReference>
<dbReference type="PROSITE" id="PS50931">
    <property type="entry name" value="HTH_LYSR"/>
    <property type="match status" value="1"/>
</dbReference>
<reference evidence="6" key="1">
    <citation type="submission" date="2016-06" db="EMBL/GenBank/DDBJ databases">
        <title>Pandoraea oxalativorans DSM 23570 Genome Sequencing.</title>
        <authorList>
            <person name="Ee R."/>
            <person name="Lim Y.-L."/>
            <person name="Yong D."/>
            <person name="Yin W.-F."/>
            <person name="Chan K.-G."/>
        </authorList>
    </citation>
    <scope>NUCLEOTIDE SEQUENCE</scope>
    <source>
        <strain evidence="6">DSM 23570</strain>
    </source>
</reference>
<dbReference type="InterPro" id="IPR036388">
    <property type="entry name" value="WH-like_DNA-bd_sf"/>
</dbReference>
<evidence type="ECO:0000313" key="7">
    <source>
        <dbReference type="Proteomes" id="UP000035050"/>
    </source>
</evidence>
<evidence type="ECO:0000256" key="3">
    <source>
        <dbReference type="ARBA" id="ARBA00023125"/>
    </source>
</evidence>
<dbReference type="AlphaFoldDB" id="A0A0E3U6E6"/>
<dbReference type="KEGG" id="pox:MB84_11545"/>
<dbReference type="InterPro" id="IPR036390">
    <property type="entry name" value="WH_DNA-bd_sf"/>
</dbReference>
<dbReference type="Pfam" id="PF00126">
    <property type="entry name" value="HTH_1"/>
    <property type="match status" value="1"/>
</dbReference>
<keyword evidence="3" id="KW-0238">DNA-binding</keyword>
<evidence type="ECO:0000256" key="4">
    <source>
        <dbReference type="ARBA" id="ARBA00023163"/>
    </source>
</evidence>
<feature type="domain" description="HTH lysR-type" evidence="5">
    <location>
        <begin position="3"/>
        <end position="60"/>
    </location>
</feature>
<protein>
    <submittedName>
        <fullName evidence="6">LysR family transcriptional regulator</fullName>
    </submittedName>
</protein>
<evidence type="ECO:0000313" key="6">
    <source>
        <dbReference type="EMBL" id="AKC69974.1"/>
    </source>
</evidence>
<dbReference type="PANTHER" id="PTHR30346">
    <property type="entry name" value="TRANSCRIPTIONAL DUAL REGULATOR HCAR-RELATED"/>
    <property type="match status" value="1"/>
</dbReference>
<evidence type="ECO:0000259" key="5">
    <source>
        <dbReference type="PROSITE" id="PS50931"/>
    </source>
</evidence>
<evidence type="ECO:0000256" key="2">
    <source>
        <dbReference type="ARBA" id="ARBA00023015"/>
    </source>
</evidence>
<dbReference type="InterPro" id="IPR000847">
    <property type="entry name" value="LysR_HTH_N"/>
</dbReference>
<dbReference type="HOGENOM" id="CLU_039613_6_4_4"/>
<dbReference type="RefSeq" id="WP_046291239.1">
    <property type="nucleotide sequence ID" value="NZ_CP011253.3"/>
</dbReference>
<name>A0A0E3U6E6_9BURK</name>
<evidence type="ECO:0000256" key="1">
    <source>
        <dbReference type="ARBA" id="ARBA00009437"/>
    </source>
</evidence>
<comment type="similarity">
    <text evidence="1">Belongs to the LysR transcriptional regulatory family.</text>
</comment>
<dbReference type="InterPro" id="IPR005119">
    <property type="entry name" value="LysR_subst-bd"/>
</dbReference>
<proteinExistence type="inferred from homology"/>
<dbReference type="GO" id="GO:0032993">
    <property type="term" value="C:protein-DNA complex"/>
    <property type="evidence" value="ECO:0007669"/>
    <property type="project" value="TreeGrafter"/>
</dbReference>
<organism evidence="6 7">
    <name type="scientific">Pandoraea oxalativorans</name>
    <dbReference type="NCBI Taxonomy" id="573737"/>
    <lineage>
        <taxon>Bacteria</taxon>
        <taxon>Pseudomonadati</taxon>
        <taxon>Pseudomonadota</taxon>
        <taxon>Betaproteobacteria</taxon>
        <taxon>Burkholderiales</taxon>
        <taxon>Burkholderiaceae</taxon>
        <taxon>Pandoraea</taxon>
    </lineage>
</organism>
<dbReference type="Gene3D" id="3.40.190.10">
    <property type="entry name" value="Periplasmic binding protein-like II"/>
    <property type="match status" value="2"/>
</dbReference>
<accession>A0A0E3U6E6</accession>
<keyword evidence="4" id="KW-0804">Transcription</keyword>
<sequence>MKPTLRQIEYFVAVAETGQVMRAAERCSASQSSLTIALQNLEVIVGTPLFVRHAKGLRPTEAGERFLRHAYRILNATDDALHEARTLPDDAGGRLRLAVTETISAYLLPSVASTLSKRFPNVELTLIEGDRRELETAVLAGDVDLALLLVSNVVADGLVSHTLLRSTRRLWTNPGHPLLDKPSVTLDDVRGQRFLLLDMDEHVQTVERYWHAAHVEPIVHFRTRSIESIRSMVAQGYGVSILSDLVYRPWSIDGGRILRRDLSTGVPSMDVGLVWAERRPPQGLTERIVGALRTLIREINDRGHMGVE</sequence>
<keyword evidence="7" id="KW-1185">Reference proteome</keyword>